<comment type="caution">
    <text evidence="2">The sequence shown here is derived from an EMBL/GenBank/DDBJ whole genome shotgun (WGS) entry which is preliminary data.</text>
</comment>
<feature type="compositionally biased region" description="Low complexity" evidence="1">
    <location>
        <begin position="139"/>
        <end position="151"/>
    </location>
</feature>
<dbReference type="OrthoDB" id="275491at2157"/>
<feature type="compositionally biased region" description="Acidic residues" evidence="1">
    <location>
        <begin position="245"/>
        <end position="261"/>
    </location>
</feature>
<dbReference type="AlphaFoldDB" id="A0A6B0T3X9"/>
<keyword evidence="3" id="KW-1185">Reference proteome</keyword>
<dbReference type="Proteomes" id="UP000466535">
    <property type="component" value="Unassembled WGS sequence"/>
</dbReference>
<name>A0A6B0T3X9_9EURY</name>
<feature type="compositionally biased region" description="Acidic residues" evidence="1">
    <location>
        <begin position="120"/>
        <end position="138"/>
    </location>
</feature>
<accession>A0A6B0T3X9</accession>
<reference evidence="2 3" key="1">
    <citation type="submission" date="2019-12" db="EMBL/GenBank/DDBJ databases">
        <title>Isolation and characterization of three novel carbon monoxide-oxidizing members of Halobacteria from salione crusts and soils.</title>
        <authorList>
            <person name="Myers M.R."/>
            <person name="King G.M."/>
        </authorList>
    </citation>
    <scope>NUCLEOTIDE SEQUENCE [LARGE SCALE GENOMIC DNA]</scope>
    <source>
        <strain evidence="2 3">WSH3</strain>
    </source>
</reference>
<gene>
    <name evidence="2" type="ORF">GRX03_00975</name>
</gene>
<sequence>MPRLTVTISDEHERILERQSDVGEAYRSKSEVIRECIEAHERVEELSEQLACLEAEVELLRDQRAKLKEKAARVDELESQLRQLQAAYHRAISEGRSPQELEPMAELSVDSGPSAQALIEEAESPSETPTIEESDAAADAEPVAATTTATREAADSPDPETADPPAQTAVGQSGAETATSEGSPQSVEETPDRSDGEGAIGWGESPAAHRGESPSPAATQSESSRSAQPATTDTGATAGSRSTDAEAESATDGGVEIDEELLYQSPSVGSRLKSALFGGPGGSR</sequence>
<evidence type="ECO:0000313" key="3">
    <source>
        <dbReference type="Proteomes" id="UP000466535"/>
    </source>
</evidence>
<organism evidence="2 3">
    <name type="scientific">Halovenus carboxidivorans</name>
    <dbReference type="NCBI Taxonomy" id="2692199"/>
    <lineage>
        <taxon>Archaea</taxon>
        <taxon>Methanobacteriati</taxon>
        <taxon>Methanobacteriota</taxon>
        <taxon>Stenosarchaea group</taxon>
        <taxon>Halobacteria</taxon>
        <taxon>Halobacteriales</taxon>
        <taxon>Haloarculaceae</taxon>
        <taxon>Halovenus</taxon>
    </lineage>
</organism>
<dbReference type="RefSeq" id="WP_159762337.1">
    <property type="nucleotide sequence ID" value="NZ_WUUT01000001.1"/>
</dbReference>
<evidence type="ECO:0000256" key="1">
    <source>
        <dbReference type="SAM" id="MobiDB-lite"/>
    </source>
</evidence>
<feature type="compositionally biased region" description="Polar residues" evidence="1">
    <location>
        <begin position="216"/>
        <end position="242"/>
    </location>
</feature>
<evidence type="ECO:0000313" key="2">
    <source>
        <dbReference type="EMBL" id="MXR50183.1"/>
    </source>
</evidence>
<feature type="region of interest" description="Disordered" evidence="1">
    <location>
        <begin position="91"/>
        <end position="284"/>
    </location>
</feature>
<dbReference type="EMBL" id="WUUT01000001">
    <property type="protein sequence ID" value="MXR50183.1"/>
    <property type="molecule type" value="Genomic_DNA"/>
</dbReference>
<feature type="compositionally biased region" description="Polar residues" evidence="1">
    <location>
        <begin position="169"/>
        <end position="188"/>
    </location>
</feature>
<proteinExistence type="predicted"/>
<protein>
    <recommendedName>
        <fullName evidence="4">Ribbon-helix-helix protein CopG domain-containing protein</fullName>
    </recommendedName>
</protein>
<evidence type="ECO:0008006" key="4">
    <source>
        <dbReference type="Google" id="ProtNLM"/>
    </source>
</evidence>